<dbReference type="AlphaFoldDB" id="A0A515D0B3"/>
<protein>
    <recommendedName>
        <fullName evidence="1">Zinc finger Ogr/Delta-type domain-containing protein</fullName>
    </recommendedName>
</protein>
<sequence>MRNRRRKVLKSSQERGHFEGFGMATLKINCPTCGARMHNRKTTWLTPIFARQYFTCSNVECSETSVYELTRQHVISPSGLSESGLIKALLDRLRPEDKQIALELLQGQAG</sequence>
<feature type="domain" description="Zinc finger Ogr/Delta-type" evidence="1">
    <location>
        <begin position="29"/>
        <end position="74"/>
    </location>
</feature>
<gene>
    <name evidence="2" type="ORF">EGO53_19515</name>
</gene>
<evidence type="ECO:0000313" key="2">
    <source>
        <dbReference type="EMBL" id="QDL33847.1"/>
    </source>
</evidence>
<dbReference type="InterPro" id="IPR007684">
    <property type="entry name" value="Znf_Ogr/Delta"/>
</dbReference>
<dbReference type="EMBL" id="CP033893">
    <property type="protein sequence ID" value="QDL33847.1"/>
    <property type="molecule type" value="Genomic_DNA"/>
</dbReference>
<organism evidence="2 3">
    <name type="scientific">Serratia liquefaciens</name>
    <dbReference type="NCBI Taxonomy" id="614"/>
    <lineage>
        <taxon>Bacteria</taxon>
        <taxon>Pseudomonadati</taxon>
        <taxon>Pseudomonadota</taxon>
        <taxon>Gammaproteobacteria</taxon>
        <taxon>Enterobacterales</taxon>
        <taxon>Yersiniaceae</taxon>
        <taxon>Serratia</taxon>
    </lineage>
</organism>
<proteinExistence type="predicted"/>
<accession>A0A515D0B3</accession>
<reference evidence="2 3" key="1">
    <citation type="submission" date="2018-11" db="EMBL/GenBank/DDBJ databases">
        <title>The first complete genome of Serratia liquefaciens isolated from metalophyte plant revel distinctness adaptive mechanisms in an extreme habitat.</title>
        <authorList>
            <person name="Caneschi W.L."/>
            <person name="Sanchez A.B."/>
            <person name="Felestrino E.B."/>
            <person name="Assis R.A.B."/>
            <person name="Lemes C.G.C."/>
            <person name="Cordeiro I.F."/>
            <person name="Fonseca N.P."/>
            <person name="Villa M."/>
            <person name="Vieira I.T."/>
            <person name="Moraes L.A."/>
            <person name="Kamino L.H.Y."/>
            <person name="do Carmo F."/>
            <person name="Garcia C.M."/>
            <person name="Almeida N.F."/>
            <person name="Silva R.S."/>
            <person name="Ferro J.A."/>
            <person name="Ferro M.I.T."/>
            <person name="Varani A.M."/>
            <person name="Ferreira R.M."/>
            <person name="dos Santos V.L."/>
            <person name="Silva U.C."/>
            <person name="Setubal J.C."/>
            <person name="Moreira L.M."/>
        </authorList>
    </citation>
    <scope>NUCLEOTIDE SEQUENCE [LARGE SCALE GENOMIC DNA]</scope>
    <source>
        <strain evidence="2 3">FG3</strain>
    </source>
</reference>
<evidence type="ECO:0000259" key="1">
    <source>
        <dbReference type="Pfam" id="PF04606"/>
    </source>
</evidence>
<name>A0A515D0B3_SERLI</name>
<dbReference type="Proteomes" id="UP000317572">
    <property type="component" value="Chromosome"/>
</dbReference>
<evidence type="ECO:0000313" key="3">
    <source>
        <dbReference type="Proteomes" id="UP000317572"/>
    </source>
</evidence>
<dbReference type="Pfam" id="PF04606">
    <property type="entry name" value="Ogr_Delta"/>
    <property type="match status" value="1"/>
</dbReference>